<feature type="non-terminal residue" evidence="1">
    <location>
        <position position="1"/>
    </location>
</feature>
<reference evidence="1 2" key="1">
    <citation type="submission" date="2024-03" db="EMBL/GenBank/DDBJ databases">
        <authorList>
            <person name="Gkanogiannis A."/>
            <person name="Becerra Lopez-Lavalle L."/>
        </authorList>
    </citation>
    <scope>NUCLEOTIDE SEQUENCE [LARGE SCALE GENOMIC DNA]</scope>
</reference>
<dbReference type="EMBL" id="OZ021743">
    <property type="protein sequence ID" value="CAK9329530.1"/>
    <property type="molecule type" value="Genomic_DNA"/>
</dbReference>
<protein>
    <submittedName>
        <fullName evidence="1">Uncharacterized protein</fullName>
    </submittedName>
</protein>
<name>A0ABP0ZCP1_9ROSI</name>
<organism evidence="1 2">
    <name type="scientific">Citrullus colocynthis</name>
    <name type="common">colocynth</name>
    <dbReference type="NCBI Taxonomy" id="252529"/>
    <lineage>
        <taxon>Eukaryota</taxon>
        <taxon>Viridiplantae</taxon>
        <taxon>Streptophyta</taxon>
        <taxon>Embryophyta</taxon>
        <taxon>Tracheophyta</taxon>
        <taxon>Spermatophyta</taxon>
        <taxon>Magnoliopsida</taxon>
        <taxon>eudicotyledons</taxon>
        <taxon>Gunneridae</taxon>
        <taxon>Pentapetalae</taxon>
        <taxon>rosids</taxon>
        <taxon>fabids</taxon>
        <taxon>Cucurbitales</taxon>
        <taxon>Cucurbitaceae</taxon>
        <taxon>Benincaseae</taxon>
        <taxon>Citrullus</taxon>
    </lineage>
</organism>
<evidence type="ECO:0000313" key="1">
    <source>
        <dbReference type="EMBL" id="CAK9329530.1"/>
    </source>
</evidence>
<sequence length="62" mass="7189">AYIENHQCVQKWMYALTRARRVPFEARPSDRADQRRVLETSGRQATLLEDSINLQSALKKDG</sequence>
<dbReference type="Proteomes" id="UP001642487">
    <property type="component" value="Chromosome 9"/>
</dbReference>
<accession>A0ABP0ZCP1</accession>
<proteinExistence type="predicted"/>
<keyword evidence="2" id="KW-1185">Reference proteome</keyword>
<gene>
    <name evidence="1" type="ORF">CITCOLO1_LOCUS21999</name>
</gene>
<evidence type="ECO:0000313" key="2">
    <source>
        <dbReference type="Proteomes" id="UP001642487"/>
    </source>
</evidence>